<dbReference type="InterPro" id="IPR054413">
    <property type="entry name" value="LSO1/2"/>
</dbReference>
<protein>
    <recommendedName>
        <fullName evidence="8">HMG box domain-containing protein</fullName>
    </recommendedName>
</protein>
<feature type="domain" description="Coiled-coil" evidence="4">
    <location>
        <begin position="114"/>
        <end position="199"/>
    </location>
</feature>
<gene>
    <name evidence="6" type="ORF">BN980_GECA08s02683g</name>
</gene>
<evidence type="ECO:0000313" key="6">
    <source>
        <dbReference type="EMBL" id="CDO54660.1"/>
    </source>
</evidence>
<keyword evidence="2" id="KW-0175">Coiled coil</keyword>
<accession>A0A0J9XBU9</accession>
<sequence length="229" mass="25621">MGKSKGAFENTKKAAGNARKAQAADKKRQEEEDRMEAEENSKWSQGSKKGNAKRESEADKKAEAARKKAEREALLKAEEDSLPSKPSNNKRGQDKIAARRAGKIDDFITPSKAPALSASGIDNALDLLSLTNEKTHGTGNSKADGIDRHPERRYKAAYAAFEETRMPQLKEEHPGLRQNQMKELVRKEFERSPLNPFNQATVAYNASKEDVHSKRKELRDSTEKRLTSK</sequence>
<dbReference type="Pfam" id="PF06244">
    <property type="entry name" value="Ccdc124"/>
    <property type="match status" value="1"/>
</dbReference>
<feature type="region of interest" description="Disordered" evidence="3">
    <location>
        <begin position="190"/>
        <end position="229"/>
    </location>
</feature>
<feature type="region of interest" description="Disordered" evidence="3">
    <location>
        <begin position="1"/>
        <end position="120"/>
    </location>
</feature>
<organism evidence="6 7">
    <name type="scientific">Geotrichum candidum</name>
    <name type="common">Oospora lactis</name>
    <name type="synonym">Dipodascus geotrichum</name>
    <dbReference type="NCBI Taxonomy" id="1173061"/>
    <lineage>
        <taxon>Eukaryota</taxon>
        <taxon>Fungi</taxon>
        <taxon>Dikarya</taxon>
        <taxon>Ascomycota</taxon>
        <taxon>Saccharomycotina</taxon>
        <taxon>Dipodascomycetes</taxon>
        <taxon>Dipodascales</taxon>
        <taxon>Dipodascaceae</taxon>
        <taxon>Geotrichum</taxon>
    </lineage>
</organism>
<dbReference type="PANTHER" id="PTHR21680">
    <property type="entry name" value="COILED-COIL DOMAIN-CONTAINING PROTEIN 124"/>
    <property type="match status" value="1"/>
</dbReference>
<feature type="compositionally biased region" description="Basic and acidic residues" evidence="3">
    <location>
        <begin position="52"/>
        <end position="79"/>
    </location>
</feature>
<evidence type="ECO:0000256" key="2">
    <source>
        <dbReference type="ARBA" id="ARBA00023054"/>
    </source>
</evidence>
<dbReference type="EMBL" id="CCBN010000008">
    <property type="protein sequence ID" value="CDO54660.1"/>
    <property type="molecule type" value="Genomic_DNA"/>
</dbReference>
<dbReference type="Pfam" id="PF22048">
    <property type="entry name" value="LSO1_2-like"/>
    <property type="match status" value="1"/>
</dbReference>
<dbReference type="GO" id="GO:0003713">
    <property type="term" value="F:transcription coactivator activity"/>
    <property type="evidence" value="ECO:0007669"/>
    <property type="project" value="TreeGrafter"/>
</dbReference>
<dbReference type="GO" id="GO:0006366">
    <property type="term" value="P:transcription by RNA polymerase II"/>
    <property type="evidence" value="ECO:0007669"/>
    <property type="project" value="TreeGrafter"/>
</dbReference>
<feature type="compositionally biased region" description="Polar residues" evidence="3">
    <location>
        <begin position="195"/>
        <end position="204"/>
    </location>
</feature>
<dbReference type="AlphaFoldDB" id="A0A0J9XBU9"/>
<dbReference type="InterPro" id="IPR010422">
    <property type="entry name" value="Ccdc124/Oxs1"/>
</dbReference>
<evidence type="ECO:0000313" key="7">
    <source>
        <dbReference type="Proteomes" id="UP000242525"/>
    </source>
</evidence>
<evidence type="ECO:0000256" key="1">
    <source>
        <dbReference type="ARBA" id="ARBA00008296"/>
    </source>
</evidence>
<feature type="compositionally biased region" description="Basic and acidic residues" evidence="3">
    <location>
        <begin position="91"/>
        <end position="106"/>
    </location>
</feature>
<evidence type="ECO:0000259" key="5">
    <source>
        <dbReference type="Pfam" id="PF22048"/>
    </source>
</evidence>
<feature type="compositionally biased region" description="Basic and acidic residues" evidence="3">
    <location>
        <begin position="207"/>
        <end position="229"/>
    </location>
</feature>
<feature type="domain" description="LSO1/LSO2" evidence="5">
    <location>
        <begin position="11"/>
        <end position="79"/>
    </location>
</feature>
<name>A0A0J9XBU9_GEOCN</name>
<dbReference type="Proteomes" id="UP000242525">
    <property type="component" value="Unassembled WGS sequence"/>
</dbReference>
<dbReference type="InterPro" id="IPR054414">
    <property type="entry name" value="Ccdc124/Oxs1_C"/>
</dbReference>
<evidence type="ECO:0008006" key="8">
    <source>
        <dbReference type="Google" id="ProtNLM"/>
    </source>
</evidence>
<feature type="compositionally biased region" description="Basic and acidic residues" evidence="3">
    <location>
        <begin position="22"/>
        <end position="41"/>
    </location>
</feature>
<evidence type="ECO:0000259" key="4">
    <source>
        <dbReference type="Pfam" id="PF06244"/>
    </source>
</evidence>
<dbReference type="GO" id="GO:0005634">
    <property type="term" value="C:nucleus"/>
    <property type="evidence" value="ECO:0007669"/>
    <property type="project" value="TreeGrafter"/>
</dbReference>
<reference evidence="6" key="1">
    <citation type="submission" date="2014-03" db="EMBL/GenBank/DDBJ databases">
        <authorList>
            <person name="Casaregola S."/>
        </authorList>
    </citation>
    <scope>NUCLEOTIDE SEQUENCE [LARGE SCALE GENOMIC DNA]</scope>
    <source>
        <strain evidence="6">CLIB 918</strain>
    </source>
</reference>
<proteinExistence type="inferred from homology"/>
<comment type="similarity">
    <text evidence="1">Belongs to the CCDC124 family.</text>
</comment>
<keyword evidence="7" id="KW-1185">Reference proteome</keyword>
<dbReference type="STRING" id="1173061.A0A0J9XBU9"/>
<dbReference type="OrthoDB" id="76412at2759"/>
<comment type="caution">
    <text evidence="6">The sequence shown here is derived from an EMBL/GenBank/DDBJ whole genome shotgun (WGS) entry which is preliminary data.</text>
</comment>
<evidence type="ECO:0000256" key="3">
    <source>
        <dbReference type="SAM" id="MobiDB-lite"/>
    </source>
</evidence>
<dbReference type="PANTHER" id="PTHR21680:SF0">
    <property type="entry name" value="COILED-COIL DOMAIN-CONTAINING PROTEIN 124"/>
    <property type="match status" value="1"/>
</dbReference>